<gene>
    <name evidence="5" type="ORF">PG996_012665</name>
</gene>
<evidence type="ECO:0000259" key="4">
    <source>
        <dbReference type="Pfam" id="PF04082"/>
    </source>
</evidence>
<dbReference type="EMBL" id="JAQQWM010000008">
    <property type="protein sequence ID" value="KAK8053364.1"/>
    <property type="molecule type" value="Genomic_DNA"/>
</dbReference>
<sequence length="674" mass="74595">HLVFFSPFHGPPRSGSIPRSDFTHFPFVCYLSSCVTMDEPSKKRLRTSHAVSGQSYHRTVSSGQAPSSYAGLTRKLWSSVCSATSADRGRLDAMAISRAKHVLLRSNSVPTAQRPTLSSSRGKSDLILEGVLRVEELLQKMNLNLSLPSPSTASRSVQSPLSPTAPDASHRSMSTEDLRPPPHQNNLENAILDSLHNSTTESILSWSYFDSFPTIRQNYVSIFQLEQSRPSLPMRTNSMSPYLSSVDLESILTSFQRGLNFWYPTLSLNQLESVRTAVSQGLLDSTDIVANCCTQLVMALGCASGVVSGLMGAEDAASSREEVDFKNSRRAMAEVYFDGALNAMNVVHSEMTCSAVQSLFFAALYFAYLRRPLQAWNYIHDCAAKCQLLLSYPPVNEPIENQECLRRVFWACYILESDYLAELSALPQSGVARIESSIPLPGSYSTHQDPDETEHASLYFLACISMRRLLNRVHQLLYAPRPPAGRMAGRAAPAFRFDTSDMTGYPSECGGFLRQRYLTCKSVIFRPYLAWLLANGPSDTAGASRAEILGRAKICLDACTSHILGLTGFSHTILVDTWICVLSMATAMMILLATCHSLRQITQLRHDIMSTGPHLRKVFRRWQEVLGTPESPSVEQGMRIIYETERLMQSVGRAGNATDEEVDVAASMCAMTRE</sequence>
<comment type="caution">
    <text evidence="5">The sequence shown here is derived from an EMBL/GenBank/DDBJ whole genome shotgun (WGS) entry which is preliminary data.</text>
</comment>
<protein>
    <recommendedName>
        <fullName evidence="4">Xylanolytic transcriptional activator regulatory domain-containing protein</fullName>
    </recommendedName>
</protein>
<evidence type="ECO:0000313" key="6">
    <source>
        <dbReference type="Proteomes" id="UP001446871"/>
    </source>
</evidence>
<reference evidence="5 6" key="1">
    <citation type="submission" date="2023-01" db="EMBL/GenBank/DDBJ databases">
        <title>Analysis of 21 Apiospora genomes using comparative genomics revels a genus with tremendous synthesis potential of carbohydrate active enzymes and secondary metabolites.</title>
        <authorList>
            <person name="Sorensen T."/>
        </authorList>
    </citation>
    <scope>NUCLEOTIDE SEQUENCE [LARGE SCALE GENOMIC DNA]</scope>
    <source>
        <strain evidence="5 6">CBS 83171</strain>
    </source>
</reference>
<feature type="region of interest" description="Disordered" evidence="2">
    <location>
        <begin position="148"/>
        <end position="187"/>
    </location>
</feature>
<dbReference type="InterPro" id="IPR007219">
    <property type="entry name" value="XnlR_reg_dom"/>
</dbReference>
<feature type="compositionally biased region" description="Basic and acidic residues" evidence="2">
    <location>
        <begin position="168"/>
        <end position="180"/>
    </location>
</feature>
<accession>A0ABR1U398</accession>
<feature type="non-terminal residue" evidence="5">
    <location>
        <position position="1"/>
    </location>
</feature>
<proteinExistence type="predicted"/>
<dbReference type="Proteomes" id="UP001446871">
    <property type="component" value="Unassembled WGS sequence"/>
</dbReference>
<keyword evidence="6" id="KW-1185">Reference proteome</keyword>
<feature type="transmembrane region" description="Helical" evidence="3">
    <location>
        <begin position="573"/>
        <end position="595"/>
    </location>
</feature>
<keyword evidence="3" id="KW-0812">Transmembrane</keyword>
<feature type="compositionally biased region" description="Polar residues" evidence="2">
    <location>
        <begin position="148"/>
        <end position="162"/>
    </location>
</feature>
<evidence type="ECO:0000256" key="1">
    <source>
        <dbReference type="ARBA" id="ARBA00023242"/>
    </source>
</evidence>
<dbReference type="Pfam" id="PF04082">
    <property type="entry name" value="Fungal_trans"/>
    <property type="match status" value="1"/>
</dbReference>
<dbReference type="InterPro" id="IPR053181">
    <property type="entry name" value="EcdB-like_regulator"/>
</dbReference>
<organism evidence="5 6">
    <name type="scientific">Apiospora saccharicola</name>
    <dbReference type="NCBI Taxonomy" id="335842"/>
    <lineage>
        <taxon>Eukaryota</taxon>
        <taxon>Fungi</taxon>
        <taxon>Dikarya</taxon>
        <taxon>Ascomycota</taxon>
        <taxon>Pezizomycotina</taxon>
        <taxon>Sordariomycetes</taxon>
        <taxon>Xylariomycetidae</taxon>
        <taxon>Amphisphaeriales</taxon>
        <taxon>Apiosporaceae</taxon>
        <taxon>Apiospora</taxon>
    </lineage>
</organism>
<feature type="domain" description="Xylanolytic transcriptional activator regulatory" evidence="4">
    <location>
        <begin position="353"/>
        <end position="481"/>
    </location>
</feature>
<name>A0ABR1U398_9PEZI</name>
<dbReference type="PANTHER" id="PTHR47785">
    <property type="entry name" value="ZN(II)2CYS6 TRANSCRIPTION FACTOR (EUROFUNG)-RELATED-RELATED"/>
    <property type="match status" value="1"/>
</dbReference>
<keyword evidence="1" id="KW-0539">Nucleus</keyword>
<dbReference type="PANTHER" id="PTHR47785:SF1">
    <property type="entry name" value="TRANSCRIPTION FACTOR, PUTATIVE (AFU_ORTHOLOGUE AFUA_5G14530)-RELATED"/>
    <property type="match status" value="1"/>
</dbReference>
<evidence type="ECO:0000256" key="3">
    <source>
        <dbReference type="SAM" id="Phobius"/>
    </source>
</evidence>
<evidence type="ECO:0000256" key="2">
    <source>
        <dbReference type="SAM" id="MobiDB-lite"/>
    </source>
</evidence>
<evidence type="ECO:0000313" key="5">
    <source>
        <dbReference type="EMBL" id="KAK8053364.1"/>
    </source>
</evidence>
<keyword evidence="3" id="KW-1133">Transmembrane helix</keyword>
<dbReference type="CDD" id="cd12148">
    <property type="entry name" value="fungal_TF_MHR"/>
    <property type="match status" value="1"/>
</dbReference>
<keyword evidence="3" id="KW-0472">Membrane</keyword>